<evidence type="ECO:0000313" key="6">
    <source>
        <dbReference type="EMBL" id="AUO78885.1"/>
    </source>
</evidence>
<feature type="chain" id="PRO_5035346765" description="Baseplate central spike protein" evidence="3">
    <location>
        <begin position="1"/>
        <end position="579"/>
    </location>
</feature>
<dbReference type="GO" id="GO:0042742">
    <property type="term" value="P:defense response to bacterium"/>
    <property type="evidence" value="ECO:0007669"/>
    <property type="project" value="UniProtKB-KW"/>
</dbReference>
<keyword evidence="3 4" id="KW-0326">Glycosidase</keyword>
<keyword evidence="2 3" id="KW-0081">Bacteriolytic enzyme</keyword>
<feature type="domain" description="Protein Gp5 N-terminal OB-fold" evidence="5">
    <location>
        <begin position="33"/>
        <end position="173"/>
    </location>
</feature>
<protein>
    <recommendedName>
        <fullName evidence="3">Baseplate central spike protein</fullName>
    </recommendedName>
    <alternativeName>
        <fullName evidence="3">Peptidoglycan hydrolase</fullName>
        <ecNumber evidence="3">3.2.1.17</ecNumber>
    </alternativeName>
</protein>
<evidence type="ECO:0000256" key="2">
    <source>
        <dbReference type="ARBA" id="ARBA00022638"/>
    </source>
</evidence>
<dbReference type="SUPFAM" id="SSF53955">
    <property type="entry name" value="Lysozyme-like"/>
    <property type="match status" value="1"/>
</dbReference>
<dbReference type="PANTHER" id="PTHR37406">
    <property type="entry name" value="T4-TYPE LYSOZYME 1-RELATED"/>
    <property type="match status" value="1"/>
</dbReference>
<dbReference type="Gene3D" id="2.40.50.260">
    <property type="entry name" value="Nucleic acid-binding protein domain"/>
    <property type="match status" value="1"/>
</dbReference>
<dbReference type="PRINTS" id="PR00684">
    <property type="entry name" value="T4LYSOZYME"/>
</dbReference>
<dbReference type="GO" id="GO:0098003">
    <property type="term" value="P:viral tail assembly"/>
    <property type="evidence" value="ECO:0007669"/>
    <property type="project" value="UniProtKB-UniRule"/>
</dbReference>
<comment type="caution">
    <text evidence="3">Lacks conserved residue(s) required for the propagation of feature annotation.</text>
</comment>
<dbReference type="GO" id="GO:0098994">
    <property type="term" value="P:symbiont entry into host cell via disruption of host cell envelope"/>
    <property type="evidence" value="ECO:0007669"/>
    <property type="project" value="UniProtKB-KW"/>
</dbReference>
<keyword evidence="3" id="KW-1160">Virus entry into host cell</keyword>
<keyword evidence="3" id="KW-1162">Viral penetration into host cytoplasm</keyword>
<dbReference type="InterPro" id="IPR046397">
    <property type="entry name" value="NEEDLE_T4"/>
</dbReference>
<evidence type="ECO:0000256" key="1">
    <source>
        <dbReference type="ARBA" id="ARBA00022529"/>
    </source>
</evidence>
<keyword evidence="1 3" id="KW-0929">Antimicrobial</keyword>
<dbReference type="InterPro" id="IPR009590">
    <property type="entry name" value="Gp5_OB_N"/>
</dbReference>
<dbReference type="InterPro" id="IPR001165">
    <property type="entry name" value="T4-type_lysozyme"/>
</dbReference>
<dbReference type="SUPFAM" id="SSF69255">
    <property type="entry name" value="gp5 N-terminal domain-like"/>
    <property type="match status" value="1"/>
</dbReference>
<feature type="active site" description="Proton donor" evidence="3">
    <location>
        <position position="184"/>
    </location>
</feature>
<dbReference type="Pfam" id="PF06715">
    <property type="entry name" value="Gp5_C"/>
    <property type="match status" value="1"/>
</dbReference>
<comment type="function">
    <molecule>Baseplate central spike protein</molecule>
    <text evidence="3">Baseplate central spike complex-associated lysozyme that is essential for the localized hydrolysis of bacterial cell wall, so that the tail tube, through which the phage DNA is ejected, can penetrate to the host inner membrane. The tail lysozyme complex at the tip of the tail tube penetrates through the outer membrane into the periplasm. This way, lysozyme domain is released and locally digests the peptidoglycan layer to make a hole to let the tube penetrate to the inner membrane. Involved in the tail assembly.</text>
</comment>
<keyword evidence="3" id="KW-1171">Viral genome ejection through host cell envelope</keyword>
<dbReference type="InterPro" id="IPR052619">
    <property type="entry name" value="Phage_lysozyme-like"/>
</dbReference>
<comment type="catalytic activity">
    <reaction evidence="3 4">
        <text>Hydrolysis of (1-&gt;4)-beta-linkages between N-acetylmuramic acid and N-acetyl-D-glucosamine residues in a peptidoglycan and between N-acetyl-D-glucosamine residues in chitodextrins.</text>
        <dbReference type="EC" id="3.2.1.17"/>
    </reaction>
</comment>
<name>A0A2I6UFY2_9CAUD</name>
<proteinExistence type="inferred from homology"/>
<dbReference type="GO" id="GO:0003796">
    <property type="term" value="F:lysozyme activity"/>
    <property type="evidence" value="ECO:0007669"/>
    <property type="project" value="UniProtKB-UniRule"/>
</dbReference>
<keyword evidence="3" id="KW-0426">Late protein</keyword>
<evidence type="ECO:0000256" key="4">
    <source>
        <dbReference type="RuleBase" id="RU003788"/>
    </source>
</evidence>
<comment type="similarity">
    <text evidence="3 4">Belongs to the glycosyl hydrolase 24 family.</text>
</comment>
<dbReference type="InterPro" id="IPR010609">
    <property type="entry name" value="Gp5_C"/>
</dbReference>
<dbReference type="InterPro" id="IPR002196">
    <property type="entry name" value="Glyco_hydro_24"/>
</dbReference>
<dbReference type="Gene3D" id="1.10.530.40">
    <property type="match status" value="1"/>
</dbReference>
<dbReference type="SUPFAM" id="SSF69349">
    <property type="entry name" value="Phage fibre proteins"/>
    <property type="match status" value="1"/>
</dbReference>
<organism evidence="6 7">
    <name type="scientific">Klebsiella phage vB_Kpn_F48</name>
    <dbReference type="NCBI Taxonomy" id="2070028"/>
    <lineage>
        <taxon>Viruses</taxon>
        <taxon>Duplodnaviria</taxon>
        <taxon>Heunggongvirae</taxon>
        <taxon>Uroviricota</taxon>
        <taxon>Caudoviricetes</taxon>
        <taxon>Marfavirus</taxon>
        <taxon>Marfavirus F48</taxon>
    </lineage>
</organism>
<keyword evidence="3" id="KW-1245">Viral tail assembly</keyword>
<dbReference type="InterPro" id="IPR023346">
    <property type="entry name" value="Lysozyme-like_dom_sf"/>
</dbReference>
<dbReference type="PANTHER" id="PTHR37406:SF1">
    <property type="entry name" value="T4-TYPE LYSOZYME 1-RELATED"/>
    <property type="match status" value="1"/>
</dbReference>
<dbReference type="GO" id="GO:0009253">
    <property type="term" value="P:peptidoglycan catabolic process"/>
    <property type="evidence" value="ECO:0007669"/>
    <property type="project" value="UniProtKB-UniRule"/>
</dbReference>
<dbReference type="HAMAP" id="MF_04151">
    <property type="entry name" value="NEEDLE_T4"/>
    <property type="match status" value="1"/>
</dbReference>
<dbReference type="InterPro" id="IPR023347">
    <property type="entry name" value="Lysozyme_dom_sf"/>
</dbReference>
<dbReference type="CDD" id="cd00735">
    <property type="entry name" value="T4-like_lys"/>
    <property type="match status" value="1"/>
</dbReference>
<dbReference type="Gene3D" id="3.10.450.190">
    <property type="match status" value="2"/>
</dbReference>
<dbReference type="Proteomes" id="UP000240294">
    <property type="component" value="Genome"/>
</dbReference>
<accession>A0A2I6UFY2</accession>
<keyword evidence="7" id="KW-1185">Reference proteome</keyword>
<dbReference type="GO" id="GO:0016998">
    <property type="term" value="P:cell wall macromolecule catabolic process"/>
    <property type="evidence" value="ECO:0007669"/>
    <property type="project" value="InterPro"/>
</dbReference>
<keyword evidence="3" id="KW-1188">Viral release from host cell</keyword>
<dbReference type="Pfam" id="PF00959">
    <property type="entry name" value="Phage_lysozyme"/>
    <property type="match status" value="1"/>
</dbReference>
<dbReference type="GO" id="GO:0098025">
    <property type="term" value="C:virus tail, baseplate"/>
    <property type="evidence" value="ECO:0007669"/>
    <property type="project" value="UniProtKB-UniRule"/>
</dbReference>
<evidence type="ECO:0000313" key="7">
    <source>
        <dbReference type="Proteomes" id="UP000240294"/>
    </source>
</evidence>
<sequence length="579" mass="63882">MIEMNDEVRWFTGVVEDRMDPLKQGRVRVRVVGLHPFQKTQGPISGISTADLPWMTVGQPTNSAGISGVGHSITGIVEGSTVFGQWLDKYKTSGIVTHVISAHNTKKPNYTEGFSDPTGQFPRYLGSDTNPLTQGSEIGYNSNTNVIQDANLDVGINPDSTDIGDVKPDDNPNFTIENMLRRDEGLRLKVYWDSEGYPTVGIGHLIVMQKIRDMAQINKILSNQVGRQVSGNPGIIEMEEASKLFQKDLADVQRDVKSNPRVGPVYAKVNRSRQMALENMAFQMGIHGLAKFKGMLDAMLVEDWQTAFKEARNSVWFNQTKGRASRVSMIILTGNLESYGVPVPPEQAKGRMIQLFAAPVSDDSDDPSAPWTPTDSRILFKEPESSYKGEYPYVHTYESEAGHVQEFDDTPGYERYRLVHPTGCYEEVAPDGRRTRKTVADLYDMTQGDGNIMISGDKKVNVGGNEVYYNMYNRRQQIDGDNTLYIRGNETKTIEGDGTVVVKGNVKVIVEGNADIQVNGNATTKVDGNHEMNIGGNMSYVVAGTVSWNVGGSWTETMASMSSIAQGQYTIDGSRIDVG</sequence>
<dbReference type="GO" id="GO:0031640">
    <property type="term" value="P:killing of cells of another organism"/>
    <property type="evidence" value="ECO:0007669"/>
    <property type="project" value="UniProtKB-KW"/>
</dbReference>
<gene>
    <name evidence="6" type="ORF">vBKpnF48_260</name>
</gene>
<dbReference type="Pfam" id="PF06714">
    <property type="entry name" value="Gp5_OB"/>
    <property type="match status" value="1"/>
</dbReference>
<keyword evidence="3" id="KW-1227">Viral tail protein</keyword>
<dbReference type="EMBL" id="MG746602">
    <property type="protein sequence ID" value="AUO78885.1"/>
    <property type="molecule type" value="Genomic_DNA"/>
</dbReference>
<reference evidence="7" key="1">
    <citation type="submission" date="2018-01" db="EMBL/GenBank/DDBJ databases">
        <title>Direct submission.</title>
        <authorList>
            <person name="Ciacci N."/>
        </authorList>
    </citation>
    <scope>NUCLEOTIDE SEQUENCE [LARGE SCALE GENOMIC DNA]</scope>
</reference>
<keyword evidence="3" id="KW-0946">Virion</keyword>
<dbReference type="EC" id="3.2.1.17" evidence="3"/>
<feature type="active site" description="Nucleophile" evidence="3">
    <location>
        <position position="193"/>
    </location>
</feature>
<dbReference type="GO" id="GO:0098932">
    <property type="term" value="P:symbiont entry into host cell via disruption of host cell wall peptidoglycan"/>
    <property type="evidence" value="ECO:0007669"/>
    <property type="project" value="UniProtKB-UniRule"/>
</dbReference>
<keyword evidence="3" id="KW-1226">Viral baseplate protein</keyword>
<keyword evidence="3" id="KW-1235">Degradation of host cell envelope components during virus entry</keyword>
<keyword evidence="3 4" id="KW-0378">Hydrolase</keyword>
<evidence type="ECO:0000259" key="5">
    <source>
        <dbReference type="Pfam" id="PF06714"/>
    </source>
</evidence>
<evidence type="ECO:0000256" key="3">
    <source>
        <dbReference type="HAMAP-Rule" id="MF_04151"/>
    </source>
</evidence>
<keyword evidence="3" id="KW-1236">Degradation of host peptidoglycans during virus entry</keyword>